<reference evidence="1 3" key="1">
    <citation type="journal article" date="2011" name="Stand. Genomic Sci.">
        <title>Draft genome sequence of Caminibacter mediatlanticus strain TB-2, an epsilonproteobacterium isolated from a deep-sea hydrothermal vent.</title>
        <authorList>
            <person name="Giovannelli D."/>
            <person name="Ferriera S."/>
            <person name="Johnson J."/>
            <person name="Kravitz S."/>
            <person name="Perez-Rodriguez I."/>
            <person name="Ricci J."/>
            <person name="O'Brien C."/>
            <person name="Voordeckers J.W."/>
            <person name="Bini E."/>
            <person name="Vetriani C."/>
        </authorList>
    </citation>
    <scope>NUCLEOTIDE SEQUENCE [LARGE SCALE GENOMIC DNA]</scope>
    <source>
        <strain evidence="1 3">TB-2</strain>
    </source>
</reference>
<accession>A0AAI9F325</accession>
<name>A0AAI9F325_9BACT</name>
<gene>
    <name evidence="1" type="ORF">CMTB2_02793</name>
    <name evidence="2" type="ORF">FE773_07610</name>
</gene>
<evidence type="ECO:0000313" key="4">
    <source>
        <dbReference type="Proteomes" id="UP000306825"/>
    </source>
</evidence>
<dbReference type="Gene3D" id="3.90.280.10">
    <property type="entry name" value="PEBP-like"/>
    <property type="match status" value="1"/>
</dbReference>
<dbReference type="SUPFAM" id="SSF49777">
    <property type="entry name" value="PEBP-like"/>
    <property type="match status" value="1"/>
</dbReference>
<reference evidence="2 4" key="2">
    <citation type="submission" date="2019-05" db="EMBL/GenBank/DDBJ databases">
        <title>A comparative analysis of the Nautiliaceae.</title>
        <authorList>
            <person name="Grosche A."/>
            <person name="Smedile F."/>
            <person name="Vetriani C."/>
        </authorList>
    </citation>
    <scope>NUCLEOTIDE SEQUENCE [LARGE SCALE GENOMIC DNA]</scope>
    <source>
        <strain evidence="2 4">TB-2</strain>
    </source>
</reference>
<sequence>MKKLLIFIIGGILMYSMNLTSPDFKERISLEQVYPACGGKNISPELFWSNFPQETKSFAITMYDPDAPTDHGWWHWIVINIPTKITHFPKNAGNPISEYFDLGFQTINDYGEIGYGGPCPPPGPPHRYIITVYALNVAGFKVSREVNPQLIAKYIKKHTIDSVSIMGLYQRGWQ</sequence>
<dbReference type="Proteomes" id="UP000003288">
    <property type="component" value="Unassembled WGS sequence"/>
</dbReference>
<dbReference type="AlphaFoldDB" id="A0AAI9F325"/>
<dbReference type="InterPro" id="IPR008914">
    <property type="entry name" value="PEBP"/>
</dbReference>
<dbReference type="EMBL" id="CP040463">
    <property type="protein sequence ID" value="QCT95057.1"/>
    <property type="molecule type" value="Genomic_DNA"/>
</dbReference>
<dbReference type="PANTHER" id="PTHR30289">
    <property type="entry name" value="UNCHARACTERIZED PROTEIN YBCL-RELATED"/>
    <property type="match status" value="1"/>
</dbReference>
<proteinExistence type="predicted"/>
<dbReference type="RefSeq" id="WP_007473314.1">
    <property type="nucleotide sequence ID" value="NZ_ABCJ01000001.1"/>
</dbReference>
<dbReference type="InterPro" id="IPR036610">
    <property type="entry name" value="PEBP-like_sf"/>
</dbReference>
<dbReference type="PANTHER" id="PTHR30289:SF1">
    <property type="entry name" value="PEBP (PHOSPHATIDYLETHANOLAMINE-BINDING PROTEIN) FAMILY PROTEIN"/>
    <property type="match status" value="1"/>
</dbReference>
<dbReference type="Proteomes" id="UP000306825">
    <property type="component" value="Chromosome"/>
</dbReference>
<dbReference type="EMBL" id="ABCJ01000001">
    <property type="protein sequence ID" value="EDM24408.1"/>
    <property type="molecule type" value="Genomic_DNA"/>
</dbReference>
<dbReference type="InterPro" id="IPR005247">
    <property type="entry name" value="YbhB_YbcL/LppC-like"/>
</dbReference>
<protein>
    <submittedName>
        <fullName evidence="1">Outer membrane protein</fullName>
    </submittedName>
    <submittedName>
        <fullName evidence="2">YbhB/YbcL family Raf kinase inhibitor-like protein</fullName>
    </submittedName>
</protein>
<evidence type="ECO:0000313" key="1">
    <source>
        <dbReference type="EMBL" id="EDM24408.1"/>
    </source>
</evidence>
<keyword evidence="2" id="KW-0649">Protein kinase inhibitor</keyword>
<dbReference type="GO" id="GO:0004860">
    <property type="term" value="F:protein kinase inhibitor activity"/>
    <property type="evidence" value="ECO:0007669"/>
    <property type="project" value="UniProtKB-KW"/>
</dbReference>
<evidence type="ECO:0000313" key="3">
    <source>
        <dbReference type="Proteomes" id="UP000003288"/>
    </source>
</evidence>
<dbReference type="NCBIfam" id="TIGR00481">
    <property type="entry name" value="YbhB/YbcL family Raf kinase inhibitor-like protein"/>
    <property type="match status" value="1"/>
</dbReference>
<dbReference type="CDD" id="cd00865">
    <property type="entry name" value="PEBP_bact_arch"/>
    <property type="match status" value="1"/>
</dbReference>
<organism evidence="1 3">
    <name type="scientific">Caminibacter mediatlanticus TB-2</name>
    <dbReference type="NCBI Taxonomy" id="391592"/>
    <lineage>
        <taxon>Bacteria</taxon>
        <taxon>Pseudomonadati</taxon>
        <taxon>Campylobacterota</taxon>
        <taxon>Epsilonproteobacteria</taxon>
        <taxon>Nautiliales</taxon>
        <taxon>Nautiliaceae</taxon>
        <taxon>Caminibacter</taxon>
    </lineage>
</organism>
<keyword evidence="4" id="KW-1185">Reference proteome</keyword>
<dbReference type="Pfam" id="PF01161">
    <property type="entry name" value="PBP"/>
    <property type="match status" value="1"/>
</dbReference>
<evidence type="ECO:0000313" key="2">
    <source>
        <dbReference type="EMBL" id="QCT95057.1"/>
    </source>
</evidence>